<proteinExistence type="predicted"/>
<dbReference type="Gene3D" id="3.30.420.180">
    <property type="entry name" value="CobE/GbiG C-terminal domain"/>
    <property type="match status" value="1"/>
</dbReference>
<feature type="domain" description="CobE/GbiG C-terminal" evidence="2">
    <location>
        <begin position="42"/>
        <end position="162"/>
    </location>
</feature>
<evidence type="ECO:0000259" key="2">
    <source>
        <dbReference type="Pfam" id="PF01890"/>
    </source>
</evidence>
<dbReference type="InterPro" id="IPR036518">
    <property type="entry name" value="CobE/GbiG_C_sf"/>
</dbReference>
<evidence type="ECO:0000313" key="3">
    <source>
        <dbReference type="EMBL" id="QKM70374.1"/>
    </source>
</evidence>
<dbReference type="InterPro" id="IPR051810">
    <property type="entry name" value="Precorrin_MeTrfase"/>
</dbReference>
<protein>
    <recommendedName>
        <fullName evidence="2">CobE/GbiG C-terminal domain-containing protein</fullName>
    </recommendedName>
</protein>
<dbReference type="AlphaFoldDB" id="I2MW86"/>
<name>I2MW86_STRT9</name>
<dbReference type="GO" id="GO:0009236">
    <property type="term" value="P:cobalamin biosynthetic process"/>
    <property type="evidence" value="ECO:0007669"/>
    <property type="project" value="InterPro"/>
</dbReference>
<gene>
    <name evidence="3" type="ORF">STSU_027835</name>
</gene>
<keyword evidence="4" id="KW-1185">Reference proteome</keyword>
<dbReference type="EMBL" id="CP029159">
    <property type="protein sequence ID" value="QKM70374.1"/>
    <property type="molecule type" value="Genomic_DNA"/>
</dbReference>
<feature type="region of interest" description="Disordered" evidence="1">
    <location>
        <begin position="146"/>
        <end position="234"/>
    </location>
</feature>
<feature type="compositionally biased region" description="Low complexity" evidence="1">
    <location>
        <begin position="19"/>
        <end position="36"/>
    </location>
</feature>
<reference evidence="3 4" key="1">
    <citation type="journal article" date="2012" name="J. Bacteriol.">
        <title>Draft genome of Streptomyces tsukubaensis NRRL 18488, the producer of the clinically important immunosuppressant tacrolimus (FK506).</title>
        <authorList>
            <person name="Barreiro C."/>
            <person name="Prieto C."/>
            <person name="Sola-Landa A."/>
            <person name="Solera E."/>
            <person name="Martinez-Castro M."/>
            <person name="Perez-Redondo R."/>
            <person name="Garcia-Estrada C."/>
            <person name="Aparicio J.F."/>
            <person name="Fernandez-Martinez L.T."/>
            <person name="Santos-Aberturas J."/>
            <person name="Salehi-Najafabadi Z."/>
            <person name="Rodriguez-Garcia A."/>
            <person name="Tauch A."/>
            <person name="Martin J.F."/>
        </authorList>
    </citation>
    <scope>NUCLEOTIDE SEQUENCE [LARGE SCALE GENOMIC DNA]</scope>
    <source>
        <strain evidence="4">DSM 42081 / NBRC 108919 / NRRL 18488 / 9993</strain>
    </source>
</reference>
<dbReference type="PANTHER" id="PTHR47036">
    <property type="entry name" value="COBALT-FACTOR III C(17)-METHYLTRANSFERASE-RELATED"/>
    <property type="match status" value="1"/>
</dbReference>
<dbReference type="Proteomes" id="UP000005940">
    <property type="component" value="Chromosome"/>
</dbReference>
<evidence type="ECO:0000313" key="4">
    <source>
        <dbReference type="Proteomes" id="UP000005940"/>
    </source>
</evidence>
<organism evidence="3 4">
    <name type="scientific">Streptomyces tsukubensis (strain DSM 42081 / NBRC 108919 / NRRL 18488 / 9993)</name>
    <dbReference type="NCBI Taxonomy" id="1114943"/>
    <lineage>
        <taxon>Bacteria</taxon>
        <taxon>Bacillati</taxon>
        <taxon>Actinomycetota</taxon>
        <taxon>Actinomycetes</taxon>
        <taxon>Kitasatosporales</taxon>
        <taxon>Streptomycetaceae</taxon>
        <taxon>Streptomyces</taxon>
    </lineage>
</organism>
<feature type="region of interest" description="Disordered" evidence="1">
    <location>
        <begin position="1"/>
        <end position="36"/>
    </location>
</feature>
<dbReference type="PANTHER" id="PTHR47036:SF1">
    <property type="entry name" value="COBALT-FACTOR III C(17)-METHYLTRANSFERASE-RELATED"/>
    <property type="match status" value="1"/>
</dbReference>
<accession>I2MW86</accession>
<dbReference type="Pfam" id="PF01890">
    <property type="entry name" value="CbiG_C"/>
    <property type="match status" value="1"/>
</dbReference>
<sequence>MSDTGHGGSVPAGTPGEALPLPSLSRPPAGEGRAEAAGAAGLVVGVGASRGTPAGEILGLVRDALRDAGLAPEDVRELATVDTKAGEPGLVAAARALGVPLVTHPAERLARIAVPHPSDKALAAAGTPSVAEAAALVDGGELLVPKRKSAPRGRPAGATCAVVRRGRPAEADPGPAPHRPPSTADAPEESSRPAGPGSVDPASVDMMTVVTVGNTATRGNAGRAETPHGIRWQS</sequence>
<evidence type="ECO:0000256" key="1">
    <source>
        <dbReference type="SAM" id="MobiDB-lite"/>
    </source>
</evidence>
<feature type="compositionally biased region" description="Gly residues" evidence="1">
    <location>
        <begin position="1"/>
        <end position="10"/>
    </location>
</feature>
<dbReference type="SUPFAM" id="SSF159664">
    <property type="entry name" value="CobE/GbiG C-terminal domain-like"/>
    <property type="match status" value="1"/>
</dbReference>
<dbReference type="InterPro" id="IPR002750">
    <property type="entry name" value="CobE/GbiG_C"/>
</dbReference>